<proteinExistence type="predicted"/>
<evidence type="ECO:0000313" key="1">
    <source>
        <dbReference type="EMBL" id="HIZ79208.1"/>
    </source>
</evidence>
<name>A0A9D2K675_9FIRM</name>
<protein>
    <submittedName>
        <fullName evidence="1">Uncharacterized protein</fullName>
    </submittedName>
</protein>
<accession>A0A9D2K675</accession>
<reference evidence="1" key="2">
    <citation type="submission" date="2021-04" db="EMBL/GenBank/DDBJ databases">
        <authorList>
            <person name="Gilroy R."/>
        </authorList>
    </citation>
    <scope>NUCLEOTIDE SEQUENCE</scope>
    <source>
        <strain evidence="1">ChiBcec1-1093</strain>
    </source>
</reference>
<reference evidence="1" key="1">
    <citation type="journal article" date="2021" name="PeerJ">
        <title>Extensive microbial diversity within the chicken gut microbiome revealed by metagenomics and culture.</title>
        <authorList>
            <person name="Gilroy R."/>
            <person name="Ravi A."/>
            <person name="Getino M."/>
            <person name="Pursley I."/>
            <person name="Horton D.L."/>
            <person name="Alikhan N.F."/>
            <person name="Baker D."/>
            <person name="Gharbi K."/>
            <person name="Hall N."/>
            <person name="Watson M."/>
            <person name="Adriaenssens E.M."/>
            <person name="Foster-Nyarko E."/>
            <person name="Jarju S."/>
            <person name="Secka A."/>
            <person name="Antonio M."/>
            <person name="Oren A."/>
            <person name="Chaudhuri R.R."/>
            <person name="La Ragione R."/>
            <person name="Hildebrand F."/>
            <person name="Pallen M.J."/>
        </authorList>
    </citation>
    <scope>NUCLEOTIDE SEQUENCE</scope>
    <source>
        <strain evidence="1">ChiBcec1-1093</strain>
    </source>
</reference>
<dbReference type="AlphaFoldDB" id="A0A9D2K675"/>
<evidence type="ECO:0000313" key="2">
    <source>
        <dbReference type="Proteomes" id="UP000824101"/>
    </source>
</evidence>
<dbReference type="Proteomes" id="UP000824101">
    <property type="component" value="Unassembled WGS sequence"/>
</dbReference>
<comment type="caution">
    <text evidence="1">The sequence shown here is derived from an EMBL/GenBank/DDBJ whole genome shotgun (WGS) entry which is preliminary data.</text>
</comment>
<gene>
    <name evidence="1" type="ORF">IAA17_05415</name>
</gene>
<organism evidence="1 2">
    <name type="scientific">Candidatus Lachnoclostridium stercorigallinarum</name>
    <dbReference type="NCBI Taxonomy" id="2838634"/>
    <lineage>
        <taxon>Bacteria</taxon>
        <taxon>Bacillati</taxon>
        <taxon>Bacillota</taxon>
        <taxon>Clostridia</taxon>
        <taxon>Lachnospirales</taxon>
        <taxon>Lachnospiraceae</taxon>
    </lineage>
</organism>
<sequence length="216" mass="24338">MSYSYEDREEKLRLSTLIDTDSKEAFSPKTKYEILVGKEKDTSIDLLIEKKLAFVTSRSFIFSKELLNTIRNHSQNQQQNQELNRHLSVLERLVNYGNYDLFVINTSNSGLISLNALPLTFRYSRNNYRFLAQIPVSLNGPTTIPDDMLQIVRDVCENMNIVLSKIVPGLTIGVKDLGHHLMKNGETGSSPVKKSGLFPTASTICPATWIMCCMAG</sequence>
<dbReference type="EMBL" id="DXBC01000080">
    <property type="protein sequence ID" value="HIZ79208.1"/>
    <property type="molecule type" value="Genomic_DNA"/>
</dbReference>